<evidence type="ECO:0000256" key="6">
    <source>
        <dbReference type="PROSITE-ProRule" id="PRU00169"/>
    </source>
</evidence>
<keyword evidence="7" id="KW-0472">Membrane</keyword>
<evidence type="ECO:0000256" key="8">
    <source>
        <dbReference type="SAM" id="SignalP"/>
    </source>
</evidence>
<dbReference type="Gene3D" id="2.60.40.2380">
    <property type="match status" value="1"/>
</dbReference>
<evidence type="ECO:0000313" key="12">
    <source>
        <dbReference type="Proteomes" id="UP000243378"/>
    </source>
</evidence>
<feature type="transmembrane region" description="Helical" evidence="7">
    <location>
        <begin position="236"/>
        <end position="256"/>
    </location>
</feature>
<feature type="domain" description="Response regulatory" evidence="10">
    <location>
        <begin position="669"/>
        <end position="781"/>
    </location>
</feature>
<feature type="domain" description="Histidine kinase" evidence="9">
    <location>
        <begin position="430"/>
        <end position="645"/>
    </location>
</feature>
<evidence type="ECO:0000256" key="7">
    <source>
        <dbReference type="SAM" id="Phobius"/>
    </source>
</evidence>
<proteinExistence type="predicted"/>
<dbReference type="Proteomes" id="UP000243378">
    <property type="component" value="Unassembled WGS sequence"/>
</dbReference>
<dbReference type="SUPFAM" id="SSF52172">
    <property type="entry name" value="CheY-like"/>
    <property type="match status" value="1"/>
</dbReference>
<feature type="transmembrane region" description="Helical" evidence="7">
    <location>
        <begin position="213"/>
        <end position="230"/>
    </location>
</feature>
<dbReference type="InterPro" id="IPR005467">
    <property type="entry name" value="His_kinase_dom"/>
</dbReference>
<evidence type="ECO:0000259" key="10">
    <source>
        <dbReference type="PROSITE" id="PS50110"/>
    </source>
</evidence>
<accession>A0A1G7H8Y1</accession>
<dbReference type="Pfam" id="PF00512">
    <property type="entry name" value="HisKA"/>
    <property type="match status" value="1"/>
</dbReference>
<dbReference type="InterPro" id="IPR004358">
    <property type="entry name" value="Sig_transdc_His_kin-like_C"/>
</dbReference>
<dbReference type="InterPro" id="IPR001789">
    <property type="entry name" value="Sig_transdc_resp-reg_receiver"/>
</dbReference>
<dbReference type="PRINTS" id="PR00344">
    <property type="entry name" value="BCTRLSENSOR"/>
</dbReference>
<dbReference type="Pfam" id="PF02518">
    <property type="entry name" value="HATPase_c"/>
    <property type="match status" value="1"/>
</dbReference>
<keyword evidence="7" id="KW-0812">Transmembrane</keyword>
<dbReference type="SMART" id="SM00388">
    <property type="entry name" value="HisKA"/>
    <property type="match status" value="1"/>
</dbReference>
<dbReference type="AlphaFoldDB" id="A0A1G7H8Y1"/>
<dbReference type="InterPro" id="IPR036097">
    <property type="entry name" value="HisK_dim/P_sf"/>
</dbReference>
<keyword evidence="7" id="KW-1133">Transmembrane helix</keyword>
<feature type="transmembrane region" description="Helical" evidence="7">
    <location>
        <begin position="328"/>
        <end position="347"/>
    </location>
</feature>
<dbReference type="EC" id="2.7.13.3" evidence="2"/>
<dbReference type="PROSITE" id="PS50110">
    <property type="entry name" value="RESPONSE_REGULATORY"/>
    <property type="match status" value="1"/>
</dbReference>
<evidence type="ECO:0000259" key="9">
    <source>
        <dbReference type="PROSITE" id="PS50109"/>
    </source>
</evidence>
<dbReference type="InterPro" id="IPR011006">
    <property type="entry name" value="CheY-like_superfamily"/>
</dbReference>
<evidence type="ECO:0000256" key="5">
    <source>
        <dbReference type="ARBA" id="ARBA00022777"/>
    </source>
</evidence>
<evidence type="ECO:0000256" key="4">
    <source>
        <dbReference type="ARBA" id="ARBA00022679"/>
    </source>
</evidence>
<organism evidence="11 12">
    <name type="scientific">Phytopseudomonas seleniipraecipitans</name>
    <dbReference type="NCBI Taxonomy" id="640205"/>
    <lineage>
        <taxon>Bacteria</taxon>
        <taxon>Pseudomonadati</taxon>
        <taxon>Pseudomonadota</taxon>
        <taxon>Gammaproteobacteria</taxon>
        <taxon>Pseudomonadales</taxon>
        <taxon>Pseudomonadaceae</taxon>
        <taxon>Phytopseudomonas</taxon>
    </lineage>
</organism>
<dbReference type="Pfam" id="PF07696">
    <property type="entry name" value="7TMR-DISMED2"/>
    <property type="match status" value="1"/>
</dbReference>
<evidence type="ECO:0000256" key="3">
    <source>
        <dbReference type="ARBA" id="ARBA00022553"/>
    </source>
</evidence>
<dbReference type="PANTHER" id="PTHR43047">
    <property type="entry name" value="TWO-COMPONENT HISTIDINE PROTEIN KINASE"/>
    <property type="match status" value="1"/>
</dbReference>
<dbReference type="InterPro" id="IPR036890">
    <property type="entry name" value="HATPase_C_sf"/>
</dbReference>
<name>A0A1G7H8Y1_9GAMM</name>
<dbReference type="CDD" id="cd00082">
    <property type="entry name" value="HisKA"/>
    <property type="match status" value="1"/>
</dbReference>
<gene>
    <name evidence="11" type="ORF">SAMN05216381_0547</name>
</gene>
<dbReference type="Gene3D" id="3.40.50.2300">
    <property type="match status" value="1"/>
</dbReference>
<dbReference type="InterPro" id="IPR011622">
    <property type="entry name" value="7TMR_DISM_rcpt_extracell_dom2"/>
</dbReference>
<dbReference type="Gene3D" id="3.30.565.10">
    <property type="entry name" value="Histidine kinase-like ATPase, C-terminal domain"/>
    <property type="match status" value="1"/>
</dbReference>
<dbReference type="SUPFAM" id="SSF47384">
    <property type="entry name" value="Homodimeric domain of signal transducing histidine kinase"/>
    <property type="match status" value="1"/>
</dbReference>
<feature type="modified residue" description="4-aspartylphosphate" evidence="6">
    <location>
        <position position="718"/>
    </location>
</feature>
<dbReference type="SMART" id="SM00387">
    <property type="entry name" value="HATPase_c"/>
    <property type="match status" value="1"/>
</dbReference>
<comment type="catalytic activity">
    <reaction evidence="1">
        <text>ATP + protein L-histidine = ADP + protein N-phospho-L-histidine.</text>
        <dbReference type="EC" id="2.7.13.3"/>
    </reaction>
</comment>
<dbReference type="SMART" id="SM00448">
    <property type="entry name" value="REC"/>
    <property type="match status" value="1"/>
</dbReference>
<feature type="transmembrane region" description="Helical" evidence="7">
    <location>
        <begin position="182"/>
        <end position="201"/>
    </location>
</feature>
<dbReference type="GO" id="GO:0005886">
    <property type="term" value="C:plasma membrane"/>
    <property type="evidence" value="ECO:0007669"/>
    <property type="project" value="TreeGrafter"/>
</dbReference>
<feature type="transmembrane region" description="Helical" evidence="7">
    <location>
        <begin position="301"/>
        <end position="321"/>
    </location>
</feature>
<protein>
    <recommendedName>
        <fullName evidence="2">histidine kinase</fullName>
        <ecNumber evidence="2">2.7.13.3</ecNumber>
    </recommendedName>
</protein>
<dbReference type="Pfam" id="PF00072">
    <property type="entry name" value="Response_reg"/>
    <property type="match status" value="1"/>
</dbReference>
<keyword evidence="3 6" id="KW-0597">Phosphoprotein</keyword>
<evidence type="ECO:0000256" key="1">
    <source>
        <dbReference type="ARBA" id="ARBA00000085"/>
    </source>
</evidence>
<feature type="chain" id="PRO_5017430230" description="histidine kinase" evidence="8">
    <location>
        <begin position="20"/>
        <end position="790"/>
    </location>
</feature>
<dbReference type="GO" id="GO:0009927">
    <property type="term" value="F:histidine phosphotransfer kinase activity"/>
    <property type="evidence" value="ECO:0007669"/>
    <property type="project" value="TreeGrafter"/>
</dbReference>
<dbReference type="EMBL" id="FNBM01000001">
    <property type="protein sequence ID" value="SDE96900.1"/>
    <property type="molecule type" value="Genomic_DNA"/>
</dbReference>
<dbReference type="InterPro" id="IPR003661">
    <property type="entry name" value="HisK_dim/P_dom"/>
</dbReference>
<evidence type="ECO:0000256" key="2">
    <source>
        <dbReference type="ARBA" id="ARBA00012438"/>
    </source>
</evidence>
<dbReference type="InterPro" id="IPR003594">
    <property type="entry name" value="HATPase_dom"/>
</dbReference>
<sequence length="790" mass="87633">MIRLILLVISLCLAGAASAASLCTTGQTNLSEHAGLLDDHGGVLDAEQVLVLGGEAFAPMDEPPLVREYSRNAYWMRIELHNDSSQDCLRWLTVGDPRLQDIRVYVVRAGGMEAMRAGSNYPLDEWPVADRQPRFPLALAPGEQTTVLIRVAGASLFILSPTLWTNDALLERRQSVYLSDGITLGIVLLIVPFSLVVGWILGSRLLQVHAASVFSYVLLTAVINGYLVFWPSMLHWTQELTALISMVSFICVLAYARVLLRVRQLPRLWGLLFNVLLLAYLGGYAWDWFVARPDGRIVVEWVMRIGVYALLPATLLAAWYLGLRLRWMAWAVPLLFLLQFVIRYILNLNDVVPGQSRDAFLSLASTLPGIVLLVCTLITEVTLSRRREHRALSDLDAQRQAEHDRLESTVERRTRQLRDSLRARSSLMARISHDLRSPLIGIVDYARLLQCGELRDYPRKIERHARQQLEMIDELLEFSRSELQHMELTLAPGYLYGFLQEIEEEAAFLAERQGNRFVCHIAADLPLLVRADFQRLRQVLINLLSNAAKFTRDGVVQFDVSCLSCEAGMAQLRFGVTDTGIGIHPDEREQLLLPFRRGRNAGDFQGTGLGLSIVTQLLHHMGGELHLDAPAGIGSRFVFELSFEQAGEEDLEGNLVESHSAAVDGAGRRVLFVDDVAHNREALFDLLAGYGFDVDVVGDGDSALQHLADSPYALLITDQMMPGMDGWALLSAVRQRHPGLPVMLYSAAPARPPVGEPGRFDAVLLKPATSAELLACIEHLCPLGAPGGVA</sequence>
<dbReference type="PANTHER" id="PTHR43047:SF72">
    <property type="entry name" value="OSMOSENSING HISTIDINE PROTEIN KINASE SLN1"/>
    <property type="match status" value="1"/>
</dbReference>
<feature type="signal peptide" evidence="8">
    <location>
        <begin position="1"/>
        <end position="19"/>
    </location>
</feature>
<dbReference type="STRING" id="640205.SAMN05216381_0547"/>
<dbReference type="OrthoDB" id="9797243at2"/>
<dbReference type="PROSITE" id="PS50109">
    <property type="entry name" value="HIS_KIN"/>
    <property type="match status" value="1"/>
</dbReference>
<dbReference type="SUPFAM" id="SSF55874">
    <property type="entry name" value="ATPase domain of HSP90 chaperone/DNA topoisomerase II/histidine kinase"/>
    <property type="match status" value="1"/>
</dbReference>
<keyword evidence="8" id="KW-0732">Signal</keyword>
<dbReference type="GO" id="GO:0000155">
    <property type="term" value="F:phosphorelay sensor kinase activity"/>
    <property type="evidence" value="ECO:0007669"/>
    <property type="project" value="InterPro"/>
</dbReference>
<feature type="transmembrane region" description="Helical" evidence="7">
    <location>
        <begin position="359"/>
        <end position="383"/>
    </location>
</feature>
<reference evidence="11 12" key="1">
    <citation type="submission" date="2016-10" db="EMBL/GenBank/DDBJ databases">
        <authorList>
            <person name="de Groot N.N."/>
        </authorList>
    </citation>
    <scope>NUCLEOTIDE SEQUENCE [LARGE SCALE GENOMIC DNA]</scope>
    <source>
        <strain evidence="11 12">LMG 25475</strain>
    </source>
</reference>
<evidence type="ECO:0000313" key="11">
    <source>
        <dbReference type="EMBL" id="SDE96900.1"/>
    </source>
</evidence>
<keyword evidence="4" id="KW-0808">Transferase</keyword>
<keyword evidence="5 11" id="KW-0418">Kinase</keyword>
<dbReference type="Gene3D" id="1.10.287.130">
    <property type="match status" value="1"/>
</dbReference>
<dbReference type="CDD" id="cd00156">
    <property type="entry name" value="REC"/>
    <property type="match status" value="1"/>
</dbReference>
<feature type="transmembrane region" description="Helical" evidence="7">
    <location>
        <begin position="268"/>
        <end position="289"/>
    </location>
</feature>